<gene>
    <name evidence="3" type="ORF">M378DRAFT_14989</name>
</gene>
<dbReference type="OrthoDB" id="6509636at2759"/>
<evidence type="ECO:0000313" key="4">
    <source>
        <dbReference type="Proteomes" id="UP000054549"/>
    </source>
</evidence>
<evidence type="ECO:0008006" key="5">
    <source>
        <dbReference type="Google" id="ProtNLM"/>
    </source>
</evidence>
<dbReference type="PROSITE" id="PS00455">
    <property type="entry name" value="AMP_BINDING"/>
    <property type="match status" value="1"/>
</dbReference>
<sequence>MEFHSLSATPFPTVPDDLSIPQFMFNATHPNRPTRDPNVPWIIENDTGRHVFGEQIHHRTDALKNALHIKYKLGEDDVVLFFSRNHTDYPVMMFAVHLLGGITSGANPDFHVNELVYQINETKPKLVITIPECLETTEKAIKVAGMTSDRIIVFNVPSTDISSDYTTVDELVAFGGESKIEIQERKFRPGEAKTKVALLSFSSGTTGNPKASSITHYGIIANIIQLAAHNRVNDDDCAWEDRRFRPGDVVNGVLPFYHSYGMHITFLFCIFNGMTHVLFSKFNYVKMLEGIKRYRITHLMLVPPLVVLLCKHPATGNYDLHQIRFIMCGAAPLSAEINDRLYQIFPHAHIGQAYGLTESCSVSVMFSADTKRGVSGSSGVILPGITVKIARSDGTYAGYDEEGELIIKAPSMALGYANNKQATEDTFIDGWLKTGDIGKITRDGEEVLKVKGFQVAPAEIEGCLLDHSDVASACVVGKPDEYSGELPLAFVVLKDAAAKRVESDPKEAEVIKNSIKKHVADSKAKFKQLTGGVVFISSIPTSPSGKLLRRVLREKARAMKATTPLN</sequence>
<dbReference type="InterPro" id="IPR020845">
    <property type="entry name" value="AMP-binding_CS"/>
</dbReference>
<dbReference type="Gene3D" id="3.40.50.12780">
    <property type="entry name" value="N-terminal domain of ligase-like"/>
    <property type="match status" value="1"/>
</dbReference>
<dbReference type="InterPro" id="IPR025110">
    <property type="entry name" value="AMP-bd_C"/>
</dbReference>
<dbReference type="AlphaFoldDB" id="A0A0C2SYH2"/>
<dbReference type="PANTHER" id="PTHR24096">
    <property type="entry name" value="LONG-CHAIN-FATTY-ACID--COA LIGASE"/>
    <property type="match status" value="1"/>
</dbReference>
<dbReference type="Proteomes" id="UP000054549">
    <property type="component" value="Unassembled WGS sequence"/>
</dbReference>
<dbReference type="PANTHER" id="PTHR24096:SF422">
    <property type="entry name" value="BCDNA.GH02901"/>
    <property type="match status" value="1"/>
</dbReference>
<name>A0A0C2SYH2_AMAMK</name>
<dbReference type="InterPro" id="IPR045851">
    <property type="entry name" value="AMP-bd_C_sf"/>
</dbReference>
<feature type="domain" description="AMP-binding enzyme C-terminal" evidence="2">
    <location>
        <begin position="459"/>
        <end position="546"/>
    </location>
</feature>
<protein>
    <recommendedName>
        <fullName evidence="5">Phenylacetyl-CoA ligase</fullName>
    </recommendedName>
</protein>
<dbReference type="InParanoid" id="A0A0C2SYH2"/>
<evidence type="ECO:0000259" key="2">
    <source>
        <dbReference type="Pfam" id="PF13193"/>
    </source>
</evidence>
<dbReference type="SUPFAM" id="SSF56801">
    <property type="entry name" value="Acetyl-CoA synthetase-like"/>
    <property type="match status" value="1"/>
</dbReference>
<dbReference type="FunCoup" id="A0A0C2SYH2">
    <property type="interactions" value="333"/>
</dbReference>
<evidence type="ECO:0000259" key="1">
    <source>
        <dbReference type="Pfam" id="PF00501"/>
    </source>
</evidence>
<dbReference type="InterPro" id="IPR000873">
    <property type="entry name" value="AMP-dep_synth/lig_dom"/>
</dbReference>
<accession>A0A0C2SYH2</accession>
<proteinExistence type="predicted"/>
<dbReference type="Pfam" id="PF13193">
    <property type="entry name" value="AMP-binding_C"/>
    <property type="match status" value="1"/>
</dbReference>
<evidence type="ECO:0000313" key="3">
    <source>
        <dbReference type="EMBL" id="KIL59199.1"/>
    </source>
</evidence>
<dbReference type="HOGENOM" id="CLU_000022_59_2_1"/>
<reference evidence="3 4" key="1">
    <citation type="submission" date="2014-04" db="EMBL/GenBank/DDBJ databases">
        <title>Evolutionary Origins and Diversification of the Mycorrhizal Mutualists.</title>
        <authorList>
            <consortium name="DOE Joint Genome Institute"/>
            <consortium name="Mycorrhizal Genomics Consortium"/>
            <person name="Kohler A."/>
            <person name="Kuo A."/>
            <person name="Nagy L.G."/>
            <person name="Floudas D."/>
            <person name="Copeland A."/>
            <person name="Barry K.W."/>
            <person name="Cichocki N."/>
            <person name="Veneault-Fourrey C."/>
            <person name="LaButti K."/>
            <person name="Lindquist E.A."/>
            <person name="Lipzen A."/>
            <person name="Lundell T."/>
            <person name="Morin E."/>
            <person name="Murat C."/>
            <person name="Riley R."/>
            <person name="Ohm R."/>
            <person name="Sun H."/>
            <person name="Tunlid A."/>
            <person name="Henrissat B."/>
            <person name="Grigoriev I.V."/>
            <person name="Hibbett D.S."/>
            <person name="Martin F."/>
        </authorList>
    </citation>
    <scope>NUCLEOTIDE SEQUENCE [LARGE SCALE GENOMIC DNA]</scope>
    <source>
        <strain evidence="3 4">Koide BX008</strain>
    </source>
</reference>
<keyword evidence="4" id="KW-1185">Reference proteome</keyword>
<feature type="domain" description="AMP-dependent synthetase/ligase" evidence="1">
    <location>
        <begin position="35"/>
        <end position="416"/>
    </location>
</feature>
<dbReference type="GO" id="GO:0016405">
    <property type="term" value="F:CoA-ligase activity"/>
    <property type="evidence" value="ECO:0007669"/>
    <property type="project" value="TreeGrafter"/>
</dbReference>
<dbReference type="EMBL" id="KN818320">
    <property type="protein sequence ID" value="KIL59199.1"/>
    <property type="molecule type" value="Genomic_DNA"/>
</dbReference>
<organism evidence="3 4">
    <name type="scientific">Amanita muscaria (strain Koide BX008)</name>
    <dbReference type="NCBI Taxonomy" id="946122"/>
    <lineage>
        <taxon>Eukaryota</taxon>
        <taxon>Fungi</taxon>
        <taxon>Dikarya</taxon>
        <taxon>Basidiomycota</taxon>
        <taxon>Agaricomycotina</taxon>
        <taxon>Agaricomycetes</taxon>
        <taxon>Agaricomycetidae</taxon>
        <taxon>Agaricales</taxon>
        <taxon>Pluteineae</taxon>
        <taxon>Amanitaceae</taxon>
        <taxon>Amanita</taxon>
    </lineage>
</organism>
<dbReference type="Pfam" id="PF00501">
    <property type="entry name" value="AMP-binding"/>
    <property type="match status" value="1"/>
</dbReference>
<dbReference type="STRING" id="946122.A0A0C2SYH2"/>
<dbReference type="InterPro" id="IPR042099">
    <property type="entry name" value="ANL_N_sf"/>
</dbReference>
<dbReference type="Gene3D" id="3.30.300.30">
    <property type="match status" value="1"/>
</dbReference>